<accession>A0A521G3I3</accession>
<dbReference type="Proteomes" id="UP000316238">
    <property type="component" value="Unassembled WGS sequence"/>
</dbReference>
<dbReference type="InterPro" id="IPR013766">
    <property type="entry name" value="Thioredoxin_domain"/>
</dbReference>
<proteinExistence type="predicted"/>
<comment type="caution">
    <text evidence="3">The sequence shown here is derived from an EMBL/GenBank/DDBJ whole genome shotgun (WGS) entry which is preliminary data.</text>
</comment>
<dbReference type="PROSITE" id="PS51352">
    <property type="entry name" value="THIOREDOXIN_2"/>
    <property type="match status" value="1"/>
</dbReference>
<dbReference type="CDD" id="cd02947">
    <property type="entry name" value="TRX_family"/>
    <property type="match status" value="1"/>
</dbReference>
<feature type="chain" id="PRO_5021989047" evidence="1">
    <location>
        <begin position="22"/>
        <end position="121"/>
    </location>
</feature>
<reference evidence="3" key="1">
    <citation type="submission" date="2017-07" db="EMBL/GenBank/DDBJ databases">
        <title>The cable genome - Insights into the physiology and evolution of filamentous bacteria capable of sulfide oxidation via long distance electron transfer.</title>
        <authorList>
            <person name="Thorup C."/>
            <person name="Bjerg J.T."/>
            <person name="Schreiber L."/>
            <person name="Nielsen L.P."/>
            <person name="Kjeldsen K.U."/>
            <person name="Boesen T."/>
            <person name="Boggild A."/>
            <person name="Meysman F."/>
            <person name="Geelhoed J."/>
            <person name="Schramm A."/>
        </authorList>
    </citation>
    <scope>NUCLEOTIDE SEQUENCE [LARGE SCALE GENOMIC DNA]</scope>
    <source>
        <strain evidence="3">GS</strain>
    </source>
</reference>
<dbReference type="InterPro" id="IPR036249">
    <property type="entry name" value="Thioredoxin-like_sf"/>
</dbReference>
<dbReference type="AlphaFoldDB" id="A0A521G3I3"/>
<dbReference type="EMBL" id="NQJD01000005">
    <property type="protein sequence ID" value="TAA75589.1"/>
    <property type="molecule type" value="Genomic_DNA"/>
</dbReference>
<gene>
    <name evidence="3" type="ORF">CDV28_10546</name>
</gene>
<evidence type="ECO:0000259" key="2">
    <source>
        <dbReference type="PROSITE" id="PS51352"/>
    </source>
</evidence>
<dbReference type="SUPFAM" id="SSF52833">
    <property type="entry name" value="Thioredoxin-like"/>
    <property type="match status" value="1"/>
</dbReference>
<keyword evidence="4" id="KW-1185">Reference proteome</keyword>
<sequence length="121" mass="14234">MMRLLNSLLVMMFLVSLYGCGPEHDLPANADYGKGQDVKVFKFYADWCGPCQAMKPEYEKVKKLYPHVQFYEVDWDKNRAKAEQFGIESVPFVLRLKNRKEVKKNLGYMSRNDLVRFIEND</sequence>
<dbReference type="GO" id="GO:0015035">
    <property type="term" value="F:protein-disulfide reductase activity"/>
    <property type="evidence" value="ECO:0007669"/>
    <property type="project" value="TreeGrafter"/>
</dbReference>
<feature type="domain" description="Thioredoxin" evidence="2">
    <location>
        <begin position="15"/>
        <end position="121"/>
    </location>
</feature>
<dbReference type="PROSITE" id="PS51257">
    <property type="entry name" value="PROKAR_LIPOPROTEIN"/>
    <property type="match status" value="1"/>
</dbReference>
<feature type="signal peptide" evidence="1">
    <location>
        <begin position="1"/>
        <end position="21"/>
    </location>
</feature>
<dbReference type="Pfam" id="PF00085">
    <property type="entry name" value="Thioredoxin"/>
    <property type="match status" value="1"/>
</dbReference>
<dbReference type="Gene3D" id="3.40.30.10">
    <property type="entry name" value="Glutaredoxin"/>
    <property type="match status" value="1"/>
</dbReference>
<evidence type="ECO:0000313" key="3">
    <source>
        <dbReference type="EMBL" id="TAA75589.1"/>
    </source>
</evidence>
<name>A0A521G3I3_9BACT</name>
<keyword evidence="1" id="KW-0732">Signal</keyword>
<protein>
    <submittedName>
        <fullName evidence="3">Thioredoxin</fullName>
    </submittedName>
</protein>
<evidence type="ECO:0000256" key="1">
    <source>
        <dbReference type="SAM" id="SignalP"/>
    </source>
</evidence>
<dbReference type="PANTHER" id="PTHR45663">
    <property type="entry name" value="GEO12009P1"/>
    <property type="match status" value="1"/>
</dbReference>
<organism evidence="3 4">
    <name type="scientific">Candidatus Electronema aureum</name>
    <dbReference type="NCBI Taxonomy" id="2005002"/>
    <lineage>
        <taxon>Bacteria</taxon>
        <taxon>Pseudomonadati</taxon>
        <taxon>Thermodesulfobacteriota</taxon>
        <taxon>Desulfobulbia</taxon>
        <taxon>Desulfobulbales</taxon>
        <taxon>Desulfobulbaceae</taxon>
        <taxon>Candidatus Electronema</taxon>
    </lineage>
</organism>
<dbReference type="GO" id="GO:0005737">
    <property type="term" value="C:cytoplasm"/>
    <property type="evidence" value="ECO:0007669"/>
    <property type="project" value="TreeGrafter"/>
</dbReference>
<evidence type="ECO:0000313" key="4">
    <source>
        <dbReference type="Proteomes" id="UP000316238"/>
    </source>
</evidence>
<dbReference type="PANTHER" id="PTHR45663:SF11">
    <property type="entry name" value="GEO12009P1"/>
    <property type="match status" value="1"/>
</dbReference>